<name>A0ABN2CRJ7_9ACTN</name>
<proteinExistence type="predicted"/>
<dbReference type="RefSeq" id="WP_344512452.1">
    <property type="nucleotide sequence ID" value="NZ_BAAAQD010000033.1"/>
</dbReference>
<dbReference type="EMBL" id="BAAAQD010000033">
    <property type="protein sequence ID" value="GAA1563143.1"/>
    <property type="molecule type" value="Genomic_DNA"/>
</dbReference>
<evidence type="ECO:0000313" key="2">
    <source>
        <dbReference type="Proteomes" id="UP001501470"/>
    </source>
</evidence>
<evidence type="ECO:0000313" key="1">
    <source>
        <dbReference type="EMBL" id="GAA1563143.1"/>
    </source>
</evidence>
<reference evidence="1 2" key="1">
    <citation type="journal article" date="2019" name="Int. J. Syst. Evol. Microbiol.">
        <title>The Global Catalogue of Microorganisms (GCM) 10K type strain sequencing project: providing services to taxonomists for standard genome sequencing and annotation.</title>
        <authorList>
            <consortium name="The Broad Institute Genomics Platform"/>
            <consortium name="The Broad Institute Genome Sequencing Center for Infectious Disease"/>
            <person name="Wu L."/>
            <person name="Ma J."/>
        </authorList>
    </citation>
    <scope>NUCLEOTIDE SEQUENCE [LARGE SCALE GENOMIC DNA]</scope>
    <source>
        <strain evidence="1 2">JCM 15933</strain>
    </source>
</reference>
<dbReference type="Proteomes" id="UP001501470">
    <property type="component" value="Unassembled WGS sequence"/>
</dbReference>
<keyword evidence="2" id="KW-1185">Reference proteome</keyword>
<comment type="caution">
    <text evidence="1">The sequence shown here is derived from an EMBL/GenBank/DDBJ whole genome shotgun (WGS) entry which is preliminary data.</text>
</comment>
<organism evidence="1 2">
    <name type="scientific">Dactylosporangium maewongense</name>
    <dbReference type="NCBI Taxonomy" id="634393"/>
    <lineage>
        <taxon>Bacteria</taxon>
        <taxon>Bacillati</taxon>
        <taxon>Actinomycetota</taxon>
        <taxon>Actinomycetes</taxon>
        <taxon>Micromonosporales</taxon>
        <taxon>Micromonosporaceae</taxon>
        <taxon>Dactylosporangium</taxon>
    </lineage>
</organism>
<sequence>MTAPAIARSDNRNVQLGQLIDLLRDQSTRRLDVKAGSGRMRAFAGHLILEDTEPEIGSEGVTMTAGVYRPNDIANAGLADKLGIPTAYLRKLAAEHPYLYDKNVNGWLERTDKRFLIRILRNNAGGGVARAVLSTKYGRIDNLDVAMSALEGIRRADAAVDVVACDLTDRRMYVKMISPEIQVMAPRLLANYRSPFNGRSGHDLPVVSAGLAITNSETGCGAFSIQPWVRFEVCSNGLVIGENVLRRTHLGSQLTDEDGVVEWSNETNTKALELITSRATDAVKAFLDADYVAEMLRDLETTAGTELKEPDTTLKVVGKQLRFTEEQQDSILAHFIRGGDISAGGVMHAVTSVAQTLDDADAAFDLESNAVQAMRVAAANA</sequence>
<evidence type="ECO:0008006" key="3">
    <source>
        <dbReference type="Google" id="ProtNLM"/>
    </source>
</evidence>
<protein>
    <recommendedName>
        <fullName evidence="3">DUF932 domain-containing protein</fullName>
    </recommendedName>
</protein>
<accession>A0ABN2CRJ7</accession>
<gene>
    <name evidence="1" type="ORF">GCM10009827_100870</name>
</gene>